<sequence length="541" mass="60641">MDSPTSEPNILSTPPSPTHSASELPLVISSTGRPSEGCRQVLENDDILQQIFEGFDMTGEPNGNDNSDRHCLLSAALSSTTLLSPSLDVLWKTMSSLVPFLKLFSSFQEVNGVNMIYGSITPEDWTRFHNYARRTKNFISSNSTSINEIHVDPSTFIRLARRGAEPLFPSLRRISYPREELWKADPFLLLSPSIERIDLAEVSQDSIKALALLSMLSDETPGIKSLNIVGTSSITTPLLRPITQLENLCSLSLRMLGQAIDNEILQWIASLNHLTSLSIGFRTQDPSITINSFVGLNMLTSLSIAARAVLVQIALEQIGSTRLEELSITTWGTSPGGFRHQRREIVRQWTSFATVANSRWNGSLRKLFVKHESPIPGTNQFLDVFAPLLGITTLEELEVKQAETNLVIDASQYQRMGLAWRNLRLLHIGCVPHDSSNLTDILQRFSENCPNLTSLELPITVVNVPANLPPEFISFHRLKFISFALIQVENLIAFARYLDCLFPNLIRVRSIRDSSVFVENTIKVFQAVRSYERSRMFALWK</sequence>
<proteinExistence type="predicted"/>
<dbReference type="Gene3D" id="3.80.10.10">
    <property type="entry name" value="Ribonuclease Inhibitor"/>
    <property type="match status" value="1"/>
</dbReference>
<organism evidence="2 3">
    <name type="scientific">Laccaria amethystina LaAM-08-1</name>
    <dbReference type="NCBI Taxonomy" id="1095629"/>
    <lineage>
        <taxon>Eukaryota</taxon>
        <taxon>Fungi</taxon>
        <taxon>Dikarya</taxon>
        <taxon>Basidiomycota</taxon>
        <taxon>Agaricomycotina</taxon>
        <taxon>Agaricomycetes</taxon>
        <taxon>Agaricomycetidae</taxon>
        <taxon>Agaricales</taxon>
        <taxon>Agaricineae</taxon>
        <taxon>Hydnangiaceae</taxon>
        <taxon>Laccaria</taxon>
    </lineage>
</organism>
<gene>
    <name evidence="2" type="ORF">K443DRAFT_13160</name>
</gene>
<protein>
    <recommendedName>
        <fullName evidence="4">F-box domain-containing protein</fullName>
    </recommendedName>
</protein>
<evidence type="ECO:0000313" key="3">
    <source>
        <dbReference type="Proteomes" id="UP000054477"/>
    </source>
</evidence>
<dbReference type="STRING" id="1095629.A0A0C9WW96"/>
<feature type="compositionally biased region" description="Polar residues" evidence="1">
    <location>
        <begin position="1"/>
        <end position="21"/>
    </location>
</feature>
<dbReference type="AlphaFoldDB" id="A0A0C9WW96"/>
<reference evidence="3" key="2">
    <citation type="submission" date="2015-01" db="EMBL/GenBank/DDBJ databases">
        <title>Evolutionary Origins and Diversification of the Mycorrhizal Mutualists.</title>
        <authorList>
            <consortium name="DOE Joint Genome Institute"/>
            <consortium name="Mycorrhizal Genomics Consortium"/>
            <person name="Kohler A."/>
            <person name="Kuo A."/>
            <person name="Nagy L.G."/>
            <person name="Floudas D."/>
            <person name="Copeland A."/>
            <person name="Barry K.W."/>
            <person name="Cichocki N."/>
            <person name="Veneault-Fourrey C."/>
            <person name="LaButti K."/>
            <person name="Lindquist E.A."/>
            <person name="Lipzen A."/>
            <person name="Lundell T."/>
            <person name="Morin E."/>
            <person name="Murat C."/>
            <person name="Riley R."/>
            <person name="Ohm R."/>
            <person name="Sun H."/>
            <person name="Tunlid A."/>
            <person name="Henrissat B."/>
            <person name="Grigoriev I.V."/>
            <person name="Hibbett D.S."/>
            <person name="Martin F."/>
        </authorList>
    </citation>
    <scope>NUCLEOTIDE SEQUENCE [LARGE SCALE GENOMIC DNA]</scope>
    <source>
        <strain evidence="3">LaAM-08-1</strain>
    </source>
</reference>
<dbReference type="HOGENOM" id="CLU_021164_3_1_1"/>
<evidence type="ECO:0000256" key="1">
    <source>
        <dbReference type="SAM" id="MobiDB-lite"/>
    </source>
</evidence>
<accession>A0A0C9WW96</accession>
<evidence type="ECO:0008006" key="4">
    <source>
        <dbReference type="Google" id="ProtNLM"/>
    </source>
</evidence>
<dbReference type="Proteomes" id="UP000054477">
    <property type="component" value="Unassembled WGS sequence"/>
</dbReference>
<dbReference type="SUPFAM" id="SSF52047">
    <property type="entry name" value="RNI-like"/>
    <property type="match status" value="1"/>
</dbReference>
<reference evidence="2 3" key="1">
    <citation type="submission" date="2014-04" db="EMBL/GenBank/DDBJ databases">
        <authorList>
            <consortium name="DOE Joint Genome Institute"/>
            <person name="Kuo A."/>
            <person name="Kohler A."/>
            <person name="Nagy L.G."/>
            <person name="Floudas D."/>
            <person name="Copeland A."/>
            <person name="Barry K.W."/>
            <person name="Cichocki N."/>
            <person name="Veneault-Fourrey C."/>
            <person name="LaButti K."/>
            <person name="Lindquist E.A."/>
            <person name="Lipzen A."/>
            <person name="Lundell T."/>
            <person name="Morin E."/>
            <person name="Murat C."/>
            <person name="Sun H."/>
            <person name="Tunlid A."/>
            <person name="Henrissat B."/>
            <person name="Grigoriev I.V."/>
            <person name="Hibbett D.S."/>
            <person name="Martin F."/>
            <person name="Nordberg H.P."/>
            <person name="Cantor M.N."/>
            <person name="Hua S.X."/>
        </authorList>
    </citation>
    <scope>NUCLEOTIDE SEQUENCE [LARGE SCALE GENOMIC DNA]</scope>
    <source>
        <strain evidence="2 3">LaAM-08-1</strain>
    </source>
</reference>
<dbReference type="OrthoDB" id="2843794at2759"/>
<name>A0A0C9WW96_9AGAR</name>
<keyword evidence="3" id="KW-1185">Reference proteome</keyword>
<evidence type="ECO:0000313" key="2">
    <source>
        <dbReference type="EMBL" id="KIJ93058.1"/>
    </source>
</evidence>
<feature type="region of interest" description="Disordered" evidence="1">
    <location>
        <begin position="1"/>
        <end position="23"/>
    </location>
</feature>
<dbReference type="EMBL" id="KN838868">
    <property type="protein sequence ID" value="KIJ93058.1"/>
    <property type="molecule type" value="Genomic_DNA"/>
</dbReference>
<dbReference type="InterPro" id="IPR032675">
    <property type="entry name" value="LRR_dom_sf"/>
</dbReference>